<dbReference type="EMBL" id="KV878687">
    <property type="protein sequence ID" value="OJJ69905.1"/>
    <property type="molecule type" value="Genomic_DNA"/>
</dbReference>
<dbReference type="Proteomes" id="UP000184499">
    <property type="component" value="Unassembled WGS sequence"/>
</dbReference>
<name>A0A1L9UE22_ASPBC</name>
<organism evidence="1 2">
    <name type="scientific">Aspergillus brasiliensis (strain CBS 101740 / IMI 381727 / IBT 21946)</name>
    <dbReference type="NCBI Taxonomy" id="767769"/>
    <lineage>
        <taxon>Eukaryota</taxon>
        <taxon>Fungi</taxon>
        <taxon>Dikarya</taxon>
        <taxon>Ascomycota</taxon>
        <taxon>Pezizomycotina</taxon>
        <taxon>Eurotiomycetes</taxon>
        <taxon>Eurotiomycetidae</taxon>
        <taxon>Eurotiales</taxon>
        <taxon>Aspergillaceae</taxon>
        <taxon>Aspergillus</taxon>
        <taxon>Aspergillus subgen. Circumdati</taxon>
    </lineage>
</organism>
<sequence>MNSRLLLFSFLKSSERPYKITPGSFSVLYSCSELILTSQLTVPPCCVRGLKTSGNGRKGMP</sequence>
<evidence type="ECO:0000313" key="1">
    <source>
        <dbReference type="EMBL" id="OJJ69905.1"/>
    </source>
</evidence>
<dbReference type="GeneID" id="93580956"/>
<accession>A0A1L9UE22</accession>
<dbReference type="RefSeq" id="XP_067477154.1">
    <property type="nucleotide sequence ID" value="XM_067628468.1"/>
</dbReference>
<dbReference type="PROSITE" id="PS51257">
    <property type="entry name" value="PROKAR_LIPOPROTEIN"/>
    <property type="match status" value="1"/>
</dbReference>
<dbReference type="VEuPathDB" id="FungiDB:ASPBRDRAFT_644074"/>
<dbReference type="AlphaFoldDB" id="A0A1L9UE22"/>
<keyword evidence="2" id="KW-1185">Reference proteome</keyword>
<proteinExistence type="predicted"/>
<reference evidence="2" key="1">
    <citation type="journal article" date="2017" name="Genome Biol.">
        <title>Comparative genomics reveals high biological diversity and specific adaptations in the industrially and medically important fungal genus Aspergillus.</title>
        <authorList>
            <person name="de Vries R.P."/>
            <person name="Riley R."/>
            <person name="Wiebenga A."/>
            <person name="Aguilar-Osorio G."/>
            <person name="Amillis S."/>
            <person name="Uchima C.A."/>
            <person name="Anderluh G."/>
            <person name="Asadollahi M."/>
            <person name="Askin M."/>
            <person name="Barry K."/>
            <person name="Battaglia E."/>
            <person name="Bayram O."/>
            <person name="Benocci T."/>
            <person name="Braus-Stromeyer S.A."/>
            <person name="Caldana C."/>
            <person name="Canovas D."/>
            <person name="Cerqueira G.C."/>
            <person name="Chen F."/>
            <person name="Chen W."/>
            <person name="Choi C."/>
            <person name="Clum A."/>
            <person name="Dos Santos R.A."/>
            <person name="Damasio A.R."/>
            <person name="Diallinas G."/>
            <person name="Emri T."/>
            <person name="Fekete E."/>
            <person name="Flipphi M."/>
            <person name="Freyberg S."/>
            <person name="Gallo A."/>
            <person name="Gournas C."/>
            <person name="Habgood R."/>
            <person name="Hainaut M."/>
            <person name="Harispe M.L."/>
            <person name="Henrissat B."/>
            <person name="Hilden K.S."/>
            <person name="Hope R."/>
            <person name="Hossain A."/>
            <person name="Karabika E."/>
            <person name="Karaffa L."/>
            <person name="Karanyi Z."/>
            <person name="Krasevec N."/>
            <person name="Kuo A."/>
            <person name="Kusch H."/>
            <person name="LaButti K."/>
            <person name="Lagendijk E.L."/>
            <person name="Lapidus A."/>
            <person name="Levasseur A."/>
            <person name="Lindquist E."/>
            <person name="Lipzen A."/>
            <person name="Logrieco A.F."/>
            <person name="MacCabe A."/>
            <person name="Maekelae M.R."/>
            <person name="Malavazi I."/>
            <person name="Melin P."/>
            <person name="Meyer V."/>
            <person name="Mielnichuk N."/>
            <person name="Miskei M."/>
            <person name="Molnar A.P."/>
            <person name="Mule G."/>
            <person name="Ngan C.Y."/>
            <person name="Orejas M."/>
            <person name="Orosz E."/>
            <person name="Ouedraogo J.P."/>
            <person name="Overkamp K.M."/>
            <person name="Park H.-S."/>
            <person name="Perrone G."/>
            <person name="Piumi F."/>
            <person name="Punt P.J."/>
            <person name="Ram A.F."/>
            <person name="Ramon A."/>
            <person name="Rauscher S."/>
            <person name="Record E."/>
            <person name="Riano-Pachon D.M."/>
            <person name="Robert V."/>
            <person name="Roehrig J."/>
            <person name="Ruller R."/>
            <person name="Salamov A."/>
            <person name="Salih N.S."/>
            <person name="Samson R.A."/>
            <person name="Sandor E."/>
            <person name="Sanguinetti M."/>
            <person name="Schuetze T."/>
            <person name="Sepcic K."/>
            <person name="Shelest E."/>
            <person name="Sherlock G."/>
            <person name="Sophianopoulou V."/>
            <person name="Squina F.M."/>
            <person name="Sun H."/>
            <person name="Susca A."/>
            <person name="Todd R.B."/>
            <person name="Tsang A."/>
            <person name="Unkles S.E."/>
            <person name="van de Wiele N."/>
            <person name="van Rossen-Uffink D."/>
            <person name="Oliveira J.V."/>
            <person name="Vesth T.C."/>
            <person name="Visser J."/>
            <person name="Yu J.-H."/>
            <person name="Zhou M."/>
            <person name="Andersen M.R."/>
            <person name="Archer D.B."/>
            <person name="Baker S.E."/>
            <person name="Benoit I."/>
            <person name="Brakhage A.A."/>
            <person name="Braus G.H."/>
            <person name="Fischer R."/>
            <person name="Frisvad J.C."/>
            <person name="Goldman G.H."/>
            <person name="Houbraken J."/>
            <person name="Oakley B."/>
            <person name="Pocsi I."/>
            <person name="Scazzocchio C."/>
            <person name="Seiboth B."/>
            <person name="vanKuyk P.A."/>
            <person name="Wortman J."/>
            <person name="Dyer P.S."/>
            <person name="Grigoriev I.V."/>
        </authorList>
    </citation>
    <scope>NUCLEOTIDE SEQUENCE [LARGE SCALE GENOMIC DNA]</scope>
    <source>
        <strain evidence="2">CBS 101740 / IMI 381727 / IBT 21946</strain>
    </source>
</reference>
<protein>
    <submittedName>
        <fullName evidence="1">Uncharacterized protein</fullName>
    </submittedName>
</protein>
<evidence type="ECO:0000313" key="2">
    <source>
        <dbReference type="Proteomes" id="UP000184499"/>
    </source>
</evidence>
<gene>
    <name evidence="1" type="ORF">ASPBRDRAFT_644074</name>
</gene>